<organism evidence="2 3">
    <name type="scientific">Hespellia stercorisuis DSM 15480</name>
    <dbReference type="NCBI Taxonomy" id="1121950"/>
    <lineage>
        <taxon>Bacteria</taxon>
        <taxon>Bacillati</taxon>
        <taxon>Bacillota</taxon>
        <taxon>Clostridia</taxon>
        <taxon>Lachnospirales</taxon>
        <taxon>Lachnospiraceae</taxon>
        <taxon>Hespellia</taxon>
    </lineage>
</organism>
<proteinExistence type="predicted"/>
<sequence>MNEMMKKKEAGSAIGYVVMFTVALLMVVLTLYLAQVAKLMTHQHHIDDSLADAVLASLVADDVYYFETGEMTGTPVIRFQSVDESHRIFMDCMNDAIADTNGFYYNFAFDEFICYEVEGGSIRITSYSGAAGTRNVRSGSVGSVRTPNGEVVRETSAYGRVKFDIENIIDKSLLTKSKDIYCTLEINN</sequence>
<dbReference type="AlphaFoldDB" id="A0A1M6LL86"/>
<dbReference type="OrthoDB" id="2057036at2"/>
<gene>
    <name evidence="2" type="ORF">SAMN02745243_01204</name>
</gene>
<accession>A0A1M6LL86</accession>
<dbReference type="Proteomes" id="UP000184301">
    <property type="component" value="Unassembled WGS sequence"/>
</dbReference>
<keyword evidence="1" id="KW-0812">Transmembrane</keyword>
<feature type="transmembrane region" description="Helical" evidence="1">
    <location>
        <begin position="12"/>
        <end position="34"/>
    </location>
</feature>
<keyword evidence="3" id="KW-1185">Reference proteome</keyword>
<evidence type="ECO:0000313" key="2">
    <source>
        <dbReference type="EMBL" id="SHJ71957.1"/>
    </source>
</evidence>
<reference evidence="2 3" key="1">
    <citation type="submission" date="2016-11" db="EMBL/GenBank/DDBJ databases">
        <authorList>
            <person name="Jaros S."/>
            <person name="Januszkiewicz K."/>
            <person name="Wedrychowicz H."/>
        </authorList>
    </citation>
    <scope>NUCLEOTIDE SEQUENCE [LARGE SCALE GENOMIC DNA]</scope>
    <source>
        <strain evidence="2 3">DSM 15480</strain>
    </source>
</reference>
<keyword evidence="1" id="KW-0472">Membrane</keyword>
<evidence type="ECO:0000256" key="1">
    <source>
        <dbReference type="SAM" id="Phobius"/>
    </source>
</evidence>
<evidence type="ECO:0000313" key="3">
    <source>
        <dbReference type="Proteomes" id="UP000184301"/>
    </source>
</evidence>
<dbReference type="STRING" id="1121950.SAMN02745243_01204"/>
<dbReference type="RefSeq" id="WP_073106910.1">
    <property type="nucleotide sequence ID" value="NZ_FQZY01000015.1"/>
</dbReference>
<protein>
    <submittedName>
        <fullName evidence="2">Uncharacterized protein</fullName>
    </submittedName>
</protein>
<dbReference type="EMBL" id="FQZY01000015">
    <property type="protein sequence ID" value="SHJ71957.1"/>
    <property type="molecule type" value="Genomic_DNA"/>
</dbReference>
<keyword evidence="1" id="KW-1133">Transmembrane helix</keyword>
<name>A0A1M6LL86_9FIRM</name>